<dbReference type="Gene3D" id="1.10.443.10">
    <property type="entry name" value="Intergrase catalytic core"/>
    <property type="match status" value="1"/>
</dbReference>
<evidence type="ECO:0000256" key="2">
    <source>
        <dbReference type="ARBA" id="ARBA00022908"/>
    </source>
</evidence>
<comment type="similarity">
    <text evidence="1">Belongs to the 'phage' integrase family.</text>
</comment>
<dbReference type="EMBL" id="FOHZ01000018">
    <property type="protein sequence ID" value="SET70298.1"/>
    <property type="molecule type" value="Genomic_DNA"/>
</dbReference>
<dbReference type="InterPro" id="IPR011010">
    <property type="entry name" value="DNA_brk_join_enz"/>
</dbReference>
<dbReference type="RefSeq" id="WP_091853802.1">
    <property type="nucleotide sequence ID" value="NZ_FOHZ01000018.1"/>
</dbReference>
<dbReference type="PANTHER" id="PTHR30349">
    <property type="entry name" value="PHAGE INTEGRASE-RELATED"/>
    <property type="match status" value="1"/>
</dbReference>
<evidence type="ECO:0000259" key="7">
    <source>
        <dbReference type="PROSITE" id="PS51900"/>
    </source>
</evidence>
<keyword evidence="2" id="KW-0229">DNA integration</keyword>
<evidence type="ECO:0000313" key="9">
    <source>
        <dbReference type="Proteomes" id="UP000198762"/>
    </source>
</evidence>
<evidence type="ECO:0000313" key="8">
    <source>
        <dbReference type="EMBL" id="SET70298.1"/>
    </source>
</evidence>
<feature type="domain" description="Core-binding (CB)" evidence="7">
    <location>
        <begin position="5"/>
        <end position="92"/>
    </location>
</feature>
<dbReference type="Pfam" id="PF13495">
    <property type="entry name" value="Phage_int_SAM_4"/>
    <property type="match status" value="1"/>
</dbReference>
<evidence type="ECO:0000256" key="3">
    <source>
        <dbReference type="ARBA" id="ARBA00023125"/>
    </source>
</evidence>
<proteinExistence type="inferred from homology"/>
<evidence type="ECO:0000256" key="4">
    <source>
        <dbReference type="ARBA" id="ARBA00023172"/>
    </source>
</evidence>
<dbReference type="InterPro" id="IPR004107">
    <property type="entry name" value="Integrase_SAM-like_N"/>
</dbReference>
<evidence type="ECO:0000259" key="6">
    <source>
        <dbReference type="PROSITE" id="PS51898"/>
    </source>
</evidence>
<dbReference type="AlphaFoldDB" id="A0A1I0GJS3"/>
<reference evidence="9" key="1">
    <citation type="submission" date="2016-10" db="EMBL/GenBank/DDBJ databases">
        <authorList>
            <person name="Varghese N."/>
            <person name="Submissions S."/>
        </authorList>
    </citation>
    <scope>NUCLEOTIDE SEQUENCE [LARGE SCALE GENOMIC DNA]</scope>
    <source>
        <strain evidence="9">CGMCC 1.6489</strain>
    </source>
</reference>
<gene>
    <name evidence="8" type="ORF">SAMN04487962_11835</name>
</gene>
<dbReference type="SUPFAM" id="SSF56349">
    <property type="entry name" value="DNA breaking-rejoining enzymes"/>
    <property type="match status" value="1"/>
</dbReference>
<accession>A0A1I0GJS3</accession>
<dbReference type="PROSITE" id="PS51898">
    <property type="entry name" value="TYR_RECOMBINASE"/>
    <property type="match status" value="1"/>
</dbReference>
<name>A0A1I0GJS3_9GAMM</name>
<dbReference type="InterPro" id="IPR011946">
    <property type="entry name" value="Integrase_integron-type"/>
</dbReference>
<dbReference type="Gene3D" id="1.10.150.130">
    <property type="match status" value="1"/>
</dbReference>
<dbReference type="GO" id="GO:0003677">
    <property type="term" value="F:DNA binding"/>
    <property type="evidence" value="ECO:0007669"/>
    <property type="project" value="UniProtKB-UniRule"/>
</dbReference>
<dbReference type="Pfam" id="PF00589">
    <property type="entry name" value="Phage_integrase"/>
    <property type="match status" value="1"/>
</dbReference>
<organism evidence="8 9">
    <name type="scientific">Marinobacter segnicrescens</name>
    <dbReference type="NCBI Taxonomy" id="430453"/>
    <lineage>
        <taxon>Bacteria</taxon>
        <taxon>Pseudomonadati</taxon>
        <taxon>Pseudomonadota</taxon>
        <taxon>Gammaproteobacteria</taxon>
        <taxon>Pseudomonadales</taxon>
        <taxon>Marinobacteraceae</taxon>
        <taxon>Marinobacter</taxon>
    </lineage>
</organism>
<dbReference type="STRING" id="430453.SAMN04487962_11835"/>
<dbReference type="GO" id="GO:0006310">
    <property type="term" value="P:DNA recombination"/>
    <property type="evidence" value="ECO:0007669"/>
    <property type="project" value="UniProtKB-KW"/>
</dbReference>
<dbReference type="InterPro" id="IPR002104">
    <property type="entry name" value="Integrase_catalytic"/>
</dbReference>
<evidence type="ECO:0000256" key="1">
    <source>
        <dbReference type="ARBA" id="ARBA00008857"/>
    </source>
</evidence>
<feature type="domain" description="Tyr recombinase" evidence="6">
    <location>
        <begin position="109"/>
        <end position="322"/>
    </location>
</feature>
<keyword evidence="3 5" id="KW-0238">DNA-binding</keyword>
<keyword evidence="4" id="KW-0233">DNA recombination</keyword>
<evidence type="ECO:0000256" key="5">
    <source>
        <dbReference type="PROSITE-ProRule" id="PRU01248"/>
    </source>
</evidence>
<dbReference type="PROSITE" id="PS51900">
    <property type="entry name" value="CB"/>
    <property type="match status" value="1"/>
</dbReference>
<dbReference type="InterPro" id="IPR044068">
    <property type="entry name" value="CB"/>
</dbReference>
<dbReference type="PANTHER" id="PTHR30349:SF64">
    <property type="entry name" value="PROPHAGE INTEGRASE INTD-RELATED"/>
    <property type="match status" value="1"/>
</dbReference>
<dbReference type="InterPro" id="IPR050090">
    <property type="entry name" value="Tyrosine_recombinase_XerCD"/>
</dbReference>
<protein>
    <submittedName>
        <fullName evidence="8">Integron integrase</fullName>
    </submittedName>
</protein>
<dbReference type="GO" id="GO:0015074">
    <property type="term" value="P:DNA integration"/>
    <property type="evidence" value="ECO:0007669"/>
    <property type="project" value="UniProtKB-KW"/>
</dbReference>
<dbReference type="InterPro" id="IPR013762">
    <property type="entry name" value="Integrase-like_cat_sf"/>
</dbReference>
<dbReference type="Proteomes" id="UP000198762">
    <property type="component" value="Unassembled WGS sequence"/>
</dbReference>
<dbReference type="NCBIfam" id="TIGR02249">
    <property type="entry name" value="integrase_gron"/>
    <property type="match status" value="1"/>
</dbReference>
<sequence>MDVPPPVSSQSPRFLDRLRTFIRARGLAYRTEKTYCAWIRRFIRFSQYRSHDQLDAHDIQAFLSYLAVDQHCSINTQKTALNALVFLFREFLKQDIPDLNFRKAAGGRKLPTVLSGAEVARVLLHLSGTHGLMVQLMYGCGLRLMEVVRLRVKDIDIENQALWVQEAKGGKARRTLLPERVQSKLAEQIRWVTELHRCDLKAGYGSVYLPDALARKYPNAPFELGWQYLFPARHYSTDPRSGTKRRHHVDERQLQRAVKRASERAGINKRVSCHTFRHSFATELLRQGTDLRAIQEILGHNSIETTQIYTHVVGLHERGMVSPIDRL</sequence>
<dbReference type="OrthoDB" id="9801717at2"/>
<keyword evidence="9" id="KW-1185">Reference proteome</keyword>
<dbReference type="InterPro" id="IPR010998">
    <property type="entry name" value="Integrase_recombinase_N"/>
</dbReference>